<feature type="transmembrane region" description="Helical" evidence="1">
    <location>
        <begin position="246"/>
        <end position="269"/>
    </location>
</feature>
<proteinExistence type="predicted"/>
<dbReference type="PANTHER" id="PTHR43646">
    <property type="entry name" value="GLYCOSYLTRANSFERASE"/>
    <property type="match status" value="1"/>
</dbReference>
<keyword evidence="4" id="KW-1185">Reference proteome</keyword>
<dbReference type="Pfam" id="PF00535">
    <property type="entry name" value="Glycos_transf_2"/>
    <property type="match status" value="1"/>
</dbReference>
<dbReference type="SUPFAM" id="SSF53448">
    <property type="entry name" value="Nucleotide-diphospho-sugar transferases"/>
    <property type="match status" value="1"/>
</dbReference>
<evidence type="ECO:0000313" key="3">
    <source>
        <dbReference type="EMBL" id="QEE29689.1"/>
    </source>
</evidence>
<protein>
    <submittedName>
        <fullName evidence="3">Glycosyltransferase</fullName>
    </submittedName>
</protein>
<dbReference type="OrthoDB" id="9806525at2"/>
<dbReference type="KEGG" id="talb:FTW19_17880"/>
<dbReference type="Proteomes" id="UP000321820">
    <property type="component" value="Chromosome"/>
</dbReference>
<dbReference type="RefSeq" id="WP_147648930.1">
    <property type="nucleotide sequence ID" value="NZ_CP042806.1"/>
</dbReference>
<dbReference type="EMBL" id="CP042806">
    <property type="protein sequence ID" value="QEE29689.1"/>
    <property type="molecule type" value="Genomic_DNA"/>
</dbReference>
<keyword evidence="1" id="KW-0812">Transmembrane</keyword>
<gene>
    <name evidence="3" type="ORF">FTW19_17880</name>
</gene>
<keyword evidence="3" id="KW-0808">Transferase</keyword>
<feature type="transmembrane region" description="Helical" evidence="1">
    <location>
        <begin position="304"/>
        <end position="323"/>
    </location>
</feature>
<organism evidence="3 4">
    <name type="scientific">Terriglobus albidus</name>
    <dbReference type="NCBI Taxonomy" id="1592106"/>
    <lineage>
        <taxon>Bacteria</taxon>
        <taxon>Pseudomonadati</taxon>
        <taxon>Acidobacteriota</taxon>
        <taxon>Terriglobia</taxon>
        <taxon>Terriglobales</taxon>
        <taxon>Acidobacteriaceae</taxon>
        <taxon>Terriglobus</taxon>
    </lineage>
</organism>
<sequence length="344" mass="38994">MELTVMVPARNEEACLEACLRSLTAQSEPGFELGRHWELIVIDDGSTDATHRIAESVADVTVMNAPPLETKPGRKGMTGKNNALWAAAQQAKGKWLLFTDADTRHASGSLGRAMREAEKYEAALLSYSPKQIVTGFWQRALMPLIFSELAIAYPPKKVSDPSSRIAAANGQFLLIDRETYFAVGGHQAVGDKVLEDVELAWKVKASRRRLRFRYGGDALETQMYRTLPAMIEGWTKNLAILFLQPLALAGFRLIDFGLLLSLPVLMVVLPQHLLLLWWQWAALGLLWIRVLWRYLARVRKSEFPWFDCVLSIAALPMFAWLLWRSWMQVKLKHEVSWKGRVYKA</sequence>
<dbReference type="AlphaFoldDB" id="A0A5B9ED99"/>
<dbReference type="PANTHER" id="PTHR43646:SF3">
    <property type="entry name" value="SLR1566 PROTEIN"/>
    <property type="match status" value="1"/>
</dbReference>
<dbReference type="InterPro" id="IPR029044">
    <property type="entry name" value="Nucleotide-diphossugar_trans"/>
</dbReference>
<keyword evidence="1" id="KW-1133">Transmembrane helix</keyword>
<reference evidence="3 4" key="1">
    <citation type="submission" date="2019-08" db="EMBL/GenBank/DDBJ databases">
        <title>Complete genome sequence of Terriglobus albidus strain ORNL.</title>
        <authorList>
            <person name="Podar M."/>
        </authorList>
    </citation>
    <scope>NUCLEOTIDE SEQUENCE [LARGE SCALE GENOMIC DNA]</scope>
    <source>
        <strain evidence="3 4">ORNL</strain>
    </source>
</reference>
<dbReference type="Gene3D" id="3.90.550.10">
    <property type="entry name" value="Spore Coat Polysaccharide Biosynthesis Protein SpsA, Chain A"/>
    <property type="match status" value="1"/>
</dbReference>
<evidence type="ECO:0000313" key="4">
    <source>
        <dbReference type="Proteomes" id="UP000321820"/>
    </source>
</evidence>
<evidence type="ECO:0000259" key="2">
    <source>
        <dbReference type="Pfam" id="PF00535"/>
    </source>
</evidence>
<feature type="domain" description="Glycosyltransferase 2-like" evidence="2">
    <location>
        <begin position="4"/>
        <end position="161"/>
    </location>
</feature>
<name>A0A5B9ED99_9BACT</name>
<feature type="transmembrane region" description="Helical" evidence="1">
    <location>
        <begin position="275"/>
        <end position="292"/>
    </location>
</feature>
<evidence type="ECO:0000256" key="1">
    <source>
        <dbReference type="SAM" id="Phobius"/>
    </source>
</evidence>
<accession>A0A5B9ED99</accession>
<dbReference type="InterPro" id="IPR001173">
    <property type="entry name" value="Glyco_trans_2-like"/>
</dbReference>
<dbReference type="GO" id="GO:0016740">
    <property type="term" value="F:transferase activity"/>
    <property type="evidence" value="ECO:0007669"/>
    <property type="project" value="UniProtKB-KW"/>
</dbReference>
<keyword evidence="1" id="KW-0472">Membrane</keyword>